<organism evidence="4 5">
    <name type="scientific">Cylicostephanus goldi</name>
    <name type="common">Nematode worm</name>
    <dbReference type="NCBI Taxonomy" id="71465"/>
    <lineage>
        <taxon>Eukaryota</taxon>
        <taxon>Metazoa</taxon>
        <taxon>Ecdysozoa</taxon>
        <taxon>Nematoda</taxon>
        <taxon>Chromadorea</taxon>
        <taxon>Rhabditida</taxon>
        <taxon>Rhabditina</taxon>
        <taxon>Rhabditomorpha</taxon>
        <taxon>Strongyloidea</taxon>
        <taxon>Strongylidae</taxon>
        <taxon>Cylicostephanus</taxon>
    </lineage>
</organism>
<gene>
    <name evidence="4" type="ORF">CGOC_LOCUS8445</name>
</gene>
<dbReference type="InterPro" id="IPR013320">
    <property type="entry name" value="ConA-like_dom_sf"/>
</dbReference>
<evidence type="ECO:0000313" key="4">
    <source>
        <dbReference type="EMBL" id="VDK85386.1"/>
    </source>
</evidence>
<dbReference type="Proteomes" id="UP000271889">
    <property type="component" value="Unassembled WGS sequence"/>
</dbReference>
<evidence type="ECO:0000313" key="5">
    <source>
        <dbReference type="Proteomes" id="UP000271889"/>
    </source>
</evidence>
<sequence length="240" mass="26513">VHSSKVRYRVFDSYRTPIEITLDSQTVDDGNWHQVALELSEDRKTITFKVDGIGKEAISRMILPSIISADLKRIQLGINGLRGQFAGCLRQFVVNGYLQTLSMEESAPNEVALAIQNIMKSRPNLSLQYFTRTVTGDVSSQCDIGPAHLAVFQTPGVLASIICVGILAIAVLAVFALAKFVRRRQDTKESSWQRAQEIDAYAMRKPRTISTENGHVNHGMNSSVDSIYATADGYETPIGH</sequence>
<dbReference type="InterPro" id="IPR001791">
    <property type="entry name" value="Laminin_G"/>
</dbReference>
<keyword evidence="2" id="KW-0472">Membrane</keyword>
<protein>
    <recommendedName>
        <fullName evidence="3">Laminin G domain-containing protein</fullName>
    </recommendedName>
</protein>
<keyword evidence="2" id="KW-0812">Transmembrane</keyword>
<name>A0A3P6TB43_CYLGO</name>
<feature type="transmembrane region" description="Helical" evidence="2">
    <location>
        <begin position="157"/>
        <end position="178"/>
    </location>
</feature>
<dbReference type="Pfam" id="PF02210">
    <property type="entry name" value="Laminin_G_2"/>
    <property type="match status" value="1"/>
</dbReference>
<dbReference type="SUPFAM" id="SSF49899">
    <property type="entry name" value="Concanavalin A-like lectins/glucanases"/>
    <property type="match status" value="1"/>
</dbReference>
<evidence type="ECO:0000259" key="3">
    <source>
        <dbReference type="PROSITE" id="PS50025"/>
    </source>
</evidence>
<evidence type="ECO:0000256" key="1">
    <source>
        <dbReference type="PROSITE-ProRule" id="PRU00122"/>
    </source>
</evidence>
<keyword evidence="5" id="KW-1185">Reference proteome</keyword>
<dbReference type="Gene3D" id="2.60.120.200">
    <property type="match status" value="1"/>
</dbReference>
<dbReference type="EMBL" id="UYRV01031003">
    <property type="protein sequence ID" value="VDK85386.1"/>
    <property type="molecule type" value="Genomic_DNA"/>
</dbReference>
<feature type="non-terminal residue" evidence="4">
    <location>
        <position position="240"/>
    </location>
</feature>
<accession>A0A3P6TB43</accession>
<feature type="domain" description="Laminin G" evidence="3">
    <location>
        <begin position="1"/>
        <end position="142"/>
    </location>
</feature>
<dbReference type="PROSITE" id="PS50025">
    <property type="entry name" value="LAM_G_DOMAIN"/>
    <property type="match status" value="1"/>
</dbReference>
<dbReference type="AlphaFoldDB" id="A0A3P6TB43"/>
<evidence type="ECO:0000256" key="2">
    <source>
        <dbReference type="SAM" id="Phobius"/>
    </source>
</evidence>
<reference evidence="4 5" key="1">
    <citation type="submission" date="2018-11" db="EMBL/GenBank/DDBJ databases">
        <authorList>
            <consortium name="Pathogen Informatics"/>
        </authorList>
    </citation>
    <scope>NUCLEOTIDE SEQUENCE [LARGE SCALE GENOMIC DNA]</scope>
</reference>
<comment type="caution">
    <text evidence="1">Lacks conserved residue(s) required for the propagation of feature annotation.</text>
</comment>
<proteinExistence type="predicted"/>
<keyword evidence="2" id="KW-1133">Transmembrane helix</keyword>
<feature type="non-terminal residue" evidence="4">
    <location>
        <position position="1"/>
    </location>
</feature>
<dbReference type="OrthoDB" id="5844639at2759"/>